<name>A7N7M0_VIBC1</name>
<dbReference type="GO" id="GO:0003677">
    <property type="term" value="F:DNA binding"/>
    <property type="evidence" value="ECO:0007669"/>
    <property type="project" value="InterPro"/>
</dbReference>
<sequence>MRSEIRRSDQGLSFRAFVREFLELGHKKEKGLIIWSASLSSPTLRVGSQTEVNHMSKIHILGIDLGKHYFHAVDNNHTGKDVIRRKFSRSQLLRFLSVLEPTIIAFEACGGAHWLARKCEAYGHRVRLIPPQYVKPYVKGNKNDFIDAAAIAEAASRPSMRFVSAKSEEAQVIAAIHRVRDGYIKERTACMSRIGAILLEFGLSFPKGHAKMKALFQWLAEQDIKLPQSLMAELLSIHEHYKYLNEQVSTQDRKLKVITENNENAELLKSIPGIGDLTATLCVANISSPSNFGGGREMAAWLGLVPRQYSTGGKSKLLGMSKRGNKHLRALFIHGARSVLSRIETTGKVFGDWLVNLRATKPFNVVVVALANKLARIAWAVLYHRQAFRAV</sequence>
<evidence type="ECO:0000313" key="4">
    <source>
        <dbReference type="Proteomes" id="UP000008152"/>
    </source>
</evidence>
<proteinExistence type="predicted"/>
<dbReference type="Pfam" id="PF02371">
    <property type="entry name" value="Transposase_20"/>
    <property type="match status" value="1"/>
</dbReference>
<dbReference type="InterPro" id="IPR003346">
    <property type="entry name" value="Transposase_20"/>
</dbReference>
<dbReference type="PANTHER" id="PTHR33055:SF3">
    <property type="entry name" value="PUTATIVE TRANSPOSASE FOR IS117-RELATED"/>
    <property type="match status" value="1"/>
</dbReference>
<evidence type="ECO:0000259" key="1">
    <source>
        <dbReference type="Pfam" id="PF01548"/>
    </source>
</evidence>
<evidence type="ECO:0000313" key="3">
    <source>
        <dbReference type="EMBL" id="ABU74977.1"/>
    </source>
</evidence>
<gene>
    <name evidence="3" type="ordered locus">VIBHAR_07105</name>
</gene>
<evidence type="ECO:0000259" key="2">
    <source>
        <dbReference type="Pfam" id="PF02371"/>
    </source>
</evidence>
<dbReference type="InterPro" id="IPR002525">
    <property type="entry name" value="Transp_IS110-like_N"/>
</dbReference>
<feature type="domain" description="Transposase IS110-like N-terminal" evidence="1">
    <location>
        <begin position="61"/>
        <end position="200"/>
    </location>
</feature>
<feature type="domain" description="Transposase IS116/IS110/IS902 C-terminal" evidence="2">
    <location>
        <begin position="265"/>
        <end position="343"/>
    </location>
</feature>
<dbReference type="KEGG" id="vha:VIBHAR_07105"/>
<dbReference type="Proteomes" id="UP000008152">
    <property type="component" value="Chromosome II"/>
</dbReference>
<dbReference type="AlphaFoldDB" id="A7N7M0"/>
<dbReference type="PANTHER" id="PTHR33055">
    <property type="entry name" value="TRANSPOSASE FOR INSERTION SEQUENCE ELEMENT IS1111A"/>
    <property type="match status" value="1"/>
</dbReference>
<organism evidence="3 4">
    <name type="scientific">Vibrio campbellii (strain ATCC BAA-1116)</name>
    <dbReference type="NCBI Taxonomy" id="2902295"/>
    <lineage>
        <taxon>Bacteria</taxon>
        <taxon>Pseudomonadati</taxon>
        <taxon>Pseudomonadota</taxon>
        <taxon>Gammaproteobacteria</taxon>
        <taxon>Vibrionales</taxon>
        <taxon>Vibrionaceae</taxon>
        <taxon>Vibrio</taxon>
    </lineage>
</organism>
<accession>A7N7M0</accession>
<dbReference type="NCBIfam" id="NF033542">
    <property type="entry name" value="transpos_IS110"/>
    <property type="match status" value="1"/>
</dbReference>
<dbReference type="PATRIC" id="fig|338187.25.peg.5468"/>
<reference evidence="3 4" key="1">
    <citation type="submission" date="2007-08" db="EMBL/GenBank/DDBJ databases">
        <authorList>
            <consortium name="The Vibrio harveyi Genome Sequencing Project"/>
            <person name="Bassler B."/>
            <person name="Clifton S.W."/>
            <person name="Fulton L."/>
            <person name="Delehaunty K."/>
            <person name="Fronick C."/>
            <person name="Harrison M."/>
            <person name="Markivic C."/>
            <person name="Fulton R."/>
            <person name="Tin-Wollam A.-M."/>
            <person name="Shah N."/>
            <person name="Pepin K."/>
            <person name="Nash W."/>
            <person name="Thiruvilangam P."/>
            <person name="Bhonagiri V."/>
            <person name="Waters C."/>
            <person name="Tu K.C."/>
            <person name="Irgon J."/>
            <person name="Wilson R.K."/>
        </authorList>
    </citation>
    <scope>NUCLEOTIDE SEQUENCE [LARGE SCALE GENOMIC DNA]</scope>
    <source>
        <strain evidence="4">ATCC BAA-1116 / BB120</strain>
    </source>
</reference>
<dbReference type="EMBL" id="CP000790">
    <property type="protein sequence ID" value="ABU74977.1"/>
    <property type="molecule type" value="Genomic_DNA"/>
</dbReference>
<dbReference type="Pfam" id="PF01548">
    <property type="entry name" value="DEDD_Tnp_IS110"/>
    <property type="match status" value="1"/>
</dbReference>
<protein>
    <submittedName>
        <fullName evidence="3">Uncharacterized protein</fullName>
    </submittedName>
</protein>
<dbReference type="InterPro" id="IPR047650">
    <property type="entry name" value="Transpos_IS110"/>
</dbReference>
<dbReference type="GO" id="GO:0004803">
    <property type="term" value="F:transposase activity"/>
    <property type="evidence" value="ECO:0007669"/>
    <property type="project" value="InterPro"/>
</dbReference>
<dbReference type="GO" id="GO:0006313">
    <property type="term" value="P:DNA transposition"/>
    <property type="evidence" value="ECO:0007669"/>
    <property type="project" value="InterPro"/>
</dbReference>